<accession>A0ABV1IQS6</accession>
<protein>
    <submittedName>
        <fullName evidence="2">DUF4062 domain-containing protein</fullName>
    </submittedName>
</protein>
<evidence type="ECO:0000259" key="1">
    <source>
        <dbReference type="Pfam" id="PF13271"/>
    </source>
</evidence>
<proteinExistence type="predicted"/>
<feature type="domain" description="DUF4062" evidence="1">
    <location>
        <begin position="143"/>
        <end position="224"/>
    </location>
</feature>
<gene>
    <name evidence="2" type="ORF">AAAU72_13500</name>
</gene>
<reference evidence="2 3" key="1">
    <citation type="submission" date="2024-04" db="EMBL/GenBank/DDBJ databases">
        <title>Human intestinal bacterial collection.</title>
        <authorList>
            <person name="Pauvert C."/>
            <person name="Hitch T.C.A."/>
            <person name="Clavel T."/>
        </authorList>
    </citation>
    <scope>NUCLEOTIDE SEQUENCE [LARGE SCALE GENOMIC DNA]</scope>
    <source>
        <strain evidence="2 3">CLA-AA-H236</strain>
    </source>
</reference>
<evidence type="ECO:0000313" key="2">
    <source>
        <dbReference type="EMBL" id="MEQ2689174.1"/>
    </source>
</evidence>
<dbReference type="Pfam" id="PF13271">
    <property type="entry name" value="DUF4062"/>
    <property type="match status" value="1"/>
</dbReference>
<sequence>MKGENMNYYPKLKSLIDKIDELLKIPDLTADSKEFVDWQIRTELFLSRCYGQESTQMKRFQHTEFVPYFDFDNRNERNKKCRDGLEKTKEIFEIYLDEIEEDNFNRTMDSIHGKLSRPQLSVAIPKIEEKVISGKIIMKKKYQVFISSTYEDLKEERAAVTQCLLNNNCIPVGMEQFPASNMSQMEYIKKMLDDCDYYILIIGGRYGSLDDDGIGYTEKEYNYAIQKGIPVMAFVNAHPEKLPNEKCEQTDAGREKFKAFRNRVWKNKKLVKGYENIGDLKTYVVDAINAAIRECPGIGWVRGDSIPEMDEQTFDKMFEKKLAEHTATDEEFQEMLDEIFGDSKK</sequence>
<dbReference type="Proteomes" id="UP001439984">
    <property type="component" value="Unassembled WGS sequence"/>
</dbReference>
<dbReference type="EMBL" id="JBBNIB010000159">
    <property type="protein sequence ID" value="MEQ2689174.1"/>
    <property type="molecule type" value="Genomic_DNA"/>
</dbReference>
<dbReference type="RefSeq" id="WP_227624173.1">
    <property type="nucleotide sequence ID" value="NZ_JBBNIB010000159.1"/>
</dbReference>
<name>A0ABV1IQS6_9FIRM</name>
<evidence type="ECO:0000313" key="3">
    <source>
        <dbReference type="Proteomes" id="UP001439984"/>
    </source>
</evidence>
<dbReference type="InterPro" id="IPR025139">
    <property type="entry name" value="DUF4062"/>
</dbReference>
<comment type="caution">
    <text evidence="2">The sequence shown here is derived from an EMBL/GenBank/DDBJ whole genome shotgun (WGS) entry which is preliminary data.</text>
</comment>
<organism evidence="2 3">
    <name type="scientific">Faecalibacterium longum</name>
    <dbReference type="NCBI Taxonomy" id="1851428"/>
    <lineage>
        <taxon>Bacteria</taxon>
        <taxon>Bacillati</taxon>
        <taxon>Bacillota</taxon>
        <taxon>Clostridia</taxon>
        <taxon>Eubacteriales</taxon>
        <taxon>Oscillospiraceae</taxon>
        <taxon>Faecalibacterium</taxon>
    </lineage>
</organism>
<keyword evidence="3" id="KW-1185">Reference proteome</keyword>